<accession>A0AAV7NHK5</accession>
<sequence>MASAGNKLIQLREEIRSLSKRSGGEKRLAFAQRQRGTYLVSNHKRWLTCEPCRSPERRMMFPRDSLKYHKKVKEDSKIQEGGKHRKKTQNCVGHF</sequence>
<feature type="region of interest" description="Disordered" evidence="1">
    <location>
        <begin position="70"/>
        <end position="95"/>
    </location>
</feature>
<dbReference type="Proteomes" id="UP001066276">
    <property type="component" value="Chromosome 8"/>
</dbReference>
<gene>
    <name evidence="2" type="ORF">NDU88_000563</name>
</gene>
<organism evidence="2 3">
    <name type="scientific">Pleurodeles waltl</name>
    <name type="common">Iberian ribbed newt</name>
    <dbReference type="NCBI Taxonomy" id="8319"/>
    <lineage>
        <taxon>Eukaryota</taxon>
        <taxon>Metazoa</taxon>
        <taxon>Chordata</taxon>
        <taxon>Craniata</taxon>
        <taxon>Vertebrata</taxon>
        <taxon>Euteleostomi</taxon>
        <taxon>Amphibia</taxon>
        <taxon>Batrachia</taxon>
        <taxon>Caudata</taxon>
        <taxon>Salamandroidea</taxon>
        <taxon>Salamandridae</taxon>
        <taxon>Pleurodelinae</taxon>
        <taxon>Pleurodeles</taxon>
    </lineage>
</organism>
<comment type="caution">
    <text evidence="2">The sequence shown here is derived from an EMBL/GenBank/DDBJ whole genome shotgun (WGS) entry which is preliminary data.</text>
</comment>
<evidence type="ECO:0000313" key="2">
    <source>
        <dbReference type="EMBL" id="KAJ1112295.1"/>
    </source>
</evidence>
<evidence type="ECO:0000313" key="3">
    <source>
        <dbReference type="Proteomes" id="UP001066276"/>
    </source>
</evidence>
<name>A0AAV7NHK5_PLEWA</name>
<proteinExistence type="predicted"/>
<reference evidence="2" key="1">
    <citation type="journal article" date="2022" name="bioRxiv">
        <title>Sequencing and chromosome-scale assembly of the giantPleurodeles waltlgenome.</title>
        <authorList>
            <person name="Brown T."/>
            <person name="Elewa A."/>
            <person name="Iarovenko S."/>
            <person name="Subramanian E."/>
            <person name="Araus A.J."/>
            <person name="Petzold A."/>
            <person name="Susuki M."/>
            <person name="Suzuki K.-i.T."/>
            <person name="Hayashi T."/>
            <person name="Toyoda A."/>
            <person name="Oliveira C."/>
            <person name="Osipova E."/>
            <person name="Leigh N.D."/>
            <person name="Simon A."/>
            <person name="Yun M.H."/>
        </authorList>
    </citation>
    <scope>NUCLEOTIDE SEQUENCE</scope>
    <source>
        <strain evidence="2">20211129_DDA</strain>
        <tissue evidence="2">Liver</tissue>
    </source>
</reference>
<keyword evidence="3" id="KW-1185">Reference proteome</keyword>
<dbReference type="EMBL" id="JANPWB010000012">
    <property type="protein sequence ID" value="KAJ1112295.1"/>
    <property type="molecule type" value="Genomic_DNA"/>
</dbReference>
<dbReference type="AlphaFoldDB" id="A0AAV7NHK5"/>
<evidence type="ECO:0000256" key="1">
    <source>
        <dbReference type="SAM" id="MobiDB-lite"/>
    </source>
</evidence>
<protein>
    <submittedName>
        <fullName evidence="2">Uncharacterized protein</fullName>
    </submittedName>
</protein>
<feature type="compositionally biased region" description="Basic and acidic residues" evidence="1">
    <location>
        <begin position="70"/>
        <end position="82"/>
    </location>
</feature>